<protein>
    <recommendedName>
        <fullName evidence="1">HTH araC/xylS-type domain-containing protein</fullName>
    </recommendedName>
</protein>
<gene>
    <name evidence="2" type="ORF">LPB301_01025</name>
</gene>
<dbReference type="PROSITE" id="PS01124">
    <property type="entry name" value="HTH_ARAC_FAMILY_2"/>
    <property type="match status" value="1"/>
</dbReference>
<evidence type="ECO:0000313" key="2">
    <source>
        <dbReference type="EMBL" id="OBY67550.1"/>
    </source>
</evidence>
<dbReference type="Gene3D" id="1.10.10.60">
    <property type="entry name" value="Homeodomain-like"/>
    <property type="match status" value="1"/>
</dbReference>
<dbReference type="GO" id="GO:0043565">
    <property type="term" value="F:sequence-specific DNA binding"/>
    <property type="evidence" value="ECO:0007669"/>
    <property type="project" value="InterPro"/>
</dbReference>
<dbReference type="GO" id="GO:0003700">
    <property type="term" value="F:DNA-binding transcription factor activity"/>
    <property type="evidence" value="ECO:0007669"/>
    <property type="project" value="InterPro"/>
</dbReference>
<dbReference type="KEGG" id="prn:BW723_08465"/>
<dbReference type="EMBL" id="LSFL01000003">
    <property type="protein sequence ID" value="OBY67550.1"/>
    <property type="molecule type" value="Genomic_DNA"/>
</dbReference>
<dbReference type="InterPro" id="IPR018060">
    <property type="entry name" value="HTH_AraC"/>
</dbReference>
<organism evidence="2 3">
    <name type="scientific">Polaribacter reichenbachii</name>
    <dbReference type="NCBI Taxonomy" id="996801"/>
    <lineage>
        <taxon>Bacteria</taxon>
        <taxon>Pseudomonadati</taxon>
        <taxon>Bacteroidota</taxon>
        <taxon>Flavobacteriia</taxon>
        <taxon>Flavobacteriales</taxon>
        <taxon>Flavobacteriaceae</taxon>
    </lineage>
</organism>
<dbReference type="Proteomes" id="UP000092612">
    <property type="component" value="Unassembled WGS sequence"/>
</dbReference>
<name>A0A1B8U6S6_9FLAO</name>
<proteinExistence type="predicted"/>
<accession>A0A1B8U6S6</accession>
<dbReference type="AlphaFoldDB" id="A0A1B8U6S6"/>
<comment type="caution">
    <text evidence="2">The sequence shown here is derived from an EMBL/GenBank/DDBJ whole genome shotgun (WGS) entry which is preliminary data.</text>
</comment>
<keyword evidence="3" id="KW-1185">Reference proteome</keyword>
<reference evidence="3" key="1">
    <citation type="submission" date="2016-02" db="EMBL/GenBank/DDBJ databases">
        <title>Paenibacillus sp. LPB0068, isolated from Crassostrea gigas.</title>
        <authorList>
            <person name="Shin S.-K."/>
            <person name="Yi H."/>
        </authorList>
    </citation>
    <scope>NUCLEOTIDE SEQUENCE [LARGE SCALE GENOMIC DNA]</scope>
    <source>
        <strain evidence="3">KCTC 23969</strain>
    </source>
</reference>
<sequence length="142" mass="16933">MGNYNKGIKSTFRSEKSCCTYLFFTQSKHGFRTTSRKNKIKNLFLKLRDSSKLDRFILLLKLMKLISKSNFESLSSFIYEKKYTAVEGKRMRDVLEFTMQNYTKDISLDDISEVAVLTKNAFCKYFKKRTNKNYFRFLNELK</sequence>
<evidence type="ECO:0000313" key="3">
    <source>
        <dbReference type="Proteomes" id="UP000092612"/>
    </source>
</evidence>
<dbReference type="STRING" id="996801.BW723_08465"/>
<feature type="domain" description="HTH araC/xylS-type" evidence="1">
    <location>
        <begin position="92"/>
        <end position="142"/>
    </location>
</feature>
<evidence type="ECO:0000259" key="1">
    <source>
        <dbReference type="PROSITE" id="PS01124"/>
    </source>
</evidence>